<evidence type="ECO:0000313" key="2">
    <source>
        <dbReference type="Proteomes" id="UP001255696"/>
    </source>
</evidence>
<evidence type="ECO:0008006" key="3">
    <source>
        <dbReference type="Google" id="ProtNLM"/>
    </source>
</evidence>
<dbReference type="Proteomes" id="UP001255696">
    <property type="component" value="Unassembled WGS sequence"/>
</dbReference>
<organism evidence="1 2">
    <name type="scientific">Enterococcus cecorum</name>
    <dbReference type="NCBI Taxonomy" id="44008"/>
    <lineage>
        <taxon>Bacteria</taxon>
        <taxon>Bacillati</taxon>
        <taxon>Bacillota</taxon>
        <taxon>Bacilli</taxon>
        <taxon>Lactobacillales</taxon>
        <taxon>Enterococcaceae</taxon>
        <taxon>Enterococcus</taxon>
    </lineage>
</organism>
<dbReference type="RefSeq" id="WP_047334506.1">
    <property type="nucleotide sequence ID" value="NZ_JAKYKL010000001.1"/>
</dbReference>
<protein>
    <recommendedName>
        <fullName evidence="3">Phage protein</fullName>
    </recommendedName>
</protein>
<comment type="caution">
    <text evidence="1">The sequence shown here is derived from an EMBL/GenBank/DDBJ whole genome shotgun (WGS) entry which is preliminary data.</text>
</comment>
<dbReference type="EMBL" id="JARQBI010000016">
    <property type="protein sequence ID" value="MDT2797088.1"/>
    <property type="molecule type" value="Genomic_DNA"/>
</dbReference>
<dbReference type="AlphaFoldDB" id="A0AAW8TNV9"/>
<proteinExistence type="predicted"/>
<accession>A0AAW8TNV9</accession>
<gene>
    <name evidence="1" type="ORF">P7H47_07520</name>
</gene>
<sequence>MSRKLAVYDVYRGDEYLFSGTAKEISLVTGLKIDTVYWFATKQRMRRVEKSKKPRGYILLRQDDLDGEF</sequence>
<name>A0AAW8TNV9_9ENTE</name>
<evidence type="ECO:0000313" key="1">
    <source>
        <dbReference type="EMBL" id="MDT2797088.1"/>
    </source>
</evidence>
<reference evidence="1" key="1">
    <citation type="submission" date="2023-03" db="EMBL/GenBank/DDBJ databases">
        <authorList>
            <person name="Shen W."/>
            <person name="Cai J."/>
        </authorList>
    </citation>
    <scope>NUCLEOTIDE SEQUENCE</scope>
    <source>
        <strain evidence="1">B245-2</strain>
    </source>
</reference>